<accession>A0ABU3TPS1</accession>
<keyword evidence="3" id="KW-1185">Reference proteome</keyword>
<feature type="transmembrane region" description="Helical" evidence="1">
    <location>
        <begin position="84"/>
        <end position="105"/>
    </location>
</feature>
<feature type="transmembrane region" description="Helical" evidence="1">
    <location>
        <begin position="498"/>
        <end position="517"/>
    </location>
</feature>
<feature type="transmembrane region" description="Helical" evidence="1">
    <location>
        <begin position="224"/>
        <end position="243"/>
    </location>
</feature>
<dbReference type="Proteomes" id="UP001249959">
    <property type="component" value="Unassembled WGS sequence"/>
</dbReference>
<keyword evidence="1" id="KW-1133">Transmembrane helix</keyword>
<keyword evidence="1" id="KW-0472">Membrane</keyword>
<feature type="transmembrane region" description="Helical" evidence="1">
    <location>
        <begin position="171"/>
        <end position="187"/>
    </location>
</feature>
<organism evidence="2 3">
    <name type="scientific">Aquirufa regiilacus</name>
    <dbReference type="NCBI Taxonomy" id="3024868"/>
    <lineage>
        <taxon>Bacteria</taxon>
        <taxon>Pseudomonadati</taxon>
        <taxon>Bacteroidota</taxon>
        <taxon>Cytophagia</taxon>
        <taxon>Cytophagales</taxon>
        <taxon>Flectobacillaceae</taxon>
        <taxon>Aquirufa</taxon>
    </lineage>
</organism>
<dbReference type="PANTHER" id="PTHR38454:SF1">
    <property type="entry name" value="INTEGRAL MEMBRANE PROTEIN"/>
    <property type="match status" value="1"/>
</dbReference>
<feature type="transmembrane region" description="Helical" evidence="1">
    <location>
        <begin position="193"/>
        <end position="212"/>
    </location>
</feature>
<comment type="caution">
    <text evidence="2">The sequence shown here is derived from an EMBL/GenBank/DDBJ whole genome shotgun (WGS) entry which is preliminary data.</text>
</comment>
<dbReference type="RefSeq" id="WP_315576664.1">
    <property type="nucleotide sequence ID" value="NZ_JARDXH010000004.1"/>
</dbReference>
<dbReference type="EMBL" id="JAVNWW010000001">
    <property type="protein sequence ID" value="MDU0807863.1"/>
    <property type="molecule type" value="Genomic_DNA"/>
</dbReference>
<evidence type="ECO:0000313" key="3">
    <source>
        <dbReference type="Proteomes" id="UP001249959"/>
    </source>
</evidence>
<dbReference type="PANTHER" id="PTHR38454">
    <property type="entry name" value="INTEGRAL MEMBRANE PROTEIN-RELATED"/>
    <property type="match status" value="1"/>
</dbReference>
<reference evidence="2 3" key="1">
    <citation type="submission" date="2023-09" db="EMBL/GenBank/DDBJ databases">
        <title>Aquirufa genomes.</title>
        <authorList>
            <person name="Pitt A."/>
        </authorList>
    </citation>
    <scope>NUCLEOTIDE SEQUENCE [LARGE SCALE GENOMIC DNA]</scope>
    <source>
        <strain evidence="2 3">LEOWEIH-7C</strain>
    </source>
</reference>
<proteinExistence type="predicted"/>
<dbReference type="Pfam" id="PF09586">
    <property type="entry name" value="YfhO"/>
    <property type="match status" value="1"/>
</dbReference>
<evidence type="ECO:0000256" key="1">
    <source>
        <dbReference type="SAM" id="Phobius"/>
    </source>
</evidence>
<evidence type="ECO:0000313" key="2">
    <source>
        <dbReference type="EMBL" id="MDU0807863.1"/>
    </source>
</evidence>
<feature type="transmembrane region" description="Helical" evidence="1">
    <location>
        <begin position="341"/>
        <end position="359"/>
    </location>
</feature>
<gene>
    <name evidence="2" type="ORF">PQG45_02305</name>
</gene>
<protein>
    <submittedName>
        <fullName evidence="2">YfhO family protein</fullName>
    </submittedName>
</protein>
<feature type="transmembrane region" description="Helical" evidence="1">
    <location>
        <begin position="789"/>
        <end position="807"/>
    </location>
</feature>
<feature type="transmembrane region" description="Helical" evidence="1">
    <location>
        <begin position="12"/>
        <end position="30"/>
    </location>
</feature>
<feature type="transmembrane region" description="Helical" evidence="1">
    <location>
        <begin position="524"/>
        <end position="545"/>
    </location>
</feature>
<dbReference type="InterPro" id="IPR018580">
    <property type="entry name" value="Uncharacterised_YfhO"/>
</dbReference>
<name>A0ABU3TPS1_9BACT</name>
<feature type="transmembrane region" description="Helical" evidence="1">
    <location>
        <begin position="438"/>
        <end position="456"/>
    </location>
</feature>
<feature type="transmembrane region" description="Helical" evidence="1">
    <location>
        <begin position="402"/>
        <end position="426"/>
    </location>
</feature>
<feature type="transmembrane region" description="Helical" evidence="1">
    <location>
        <begin position="366"/>
        <end position="382"/>
    </location>
</feature>
<feature type="transmembrane region" description="Helical" evidence="1">
    <location>
        <begin position="112"/>
        <end position="133"/>
    </location>
</feature>
<keyword evidence="1" id="KW-0812">Transmembrane</keyword>
<sequence length="815" mass="89914">MKIDLRSFVPHGLVIIGFIVISFLYCGPVLQGKVLIQHDIMQAQAAAQESIQFKKATGTDAWWTNSMFGGMPTYQISGSYPYSISSYLGSFITNLFPTPVNLIMLQLLGMYLFLWAMGASPLLGFAGAVFYAFATYNLVIIPAGHTSKVLALAYAPMVLAGIRMCWGTRKWLGAAVFALAMALELYANHVQITYYLFFIIGAYKLYMLIQSYRNKTLIDWYTRGLLLGLGLILAIGTHGMRLWNNYDYAKETTRGKSELAANAKRGDGLDSGYAFDWSYGISETGTLLIPNFKGGASQGDLGGTKSATYKTMVDAGFPEDQVLGFVEKAPTYWGEQSFTAGPAYAGALVIFLFLFAAFYVKSSEKWWILGITVLFLTMAWGKNFPLNYVWFDYIPMFNKFRAITMVLSFVQFGMVSLALMGLIQLAKHKPTLAEIKKPLLYAVGLSGGLCLLFGILPDLFYDFKGAQDGAAIIQDPTLNAAIWNSIRLDRIDLFQADAFRSLVIILLGAAFVYSASLSKVKKSVWVIGIVLLGIFDLTPVAKRYFGKDAFVSKSTLEEQIQPSAVDQQILADHGTFRVLNSTVSFMNDATTSYYHQSLGGYHAAKLRRYQELIEKYFAGNPGQMNVLNMLNTKYIIVADSAGQPAVQTNPAALGNAWFVQSIQWAKNADEALNGIEKINPASEAIIEEQDRAVIGALRLDSTAVSSIQLQTYEPNHLTYTANSDKGGLAVFSEIYYRGNKDWKAYVDGKSVQHARANYVLRSLVVPAGKHTIEFKFEPYSVEMGKNVDGFASIGLLVFIALAIGLTIKKQTKTDA</sequence>